<evidence type="ECO:0000256" key="5">
    <source>
        <dbReference type="ARBA" id="ARBA00022475"/>
    </source>
</evidence>
<accession>A0AAD5AH25</accession>
<organism evidence="18 19">
    <name type="scientific">Silurus asotus</name>
    <name type="common">Amur catfish</name>
    <name type="synonym">Parasilurus asotus</name>
    <dbReference type="NCBI Taxonomy" id="30991"/>
    <lineage>
        <taxon>Eukaryota</taxon>
        <taxon>Metazoa</taxon>
        <taxon>Chordata</taxon>
        <taxon>Craniata</taxon>
        <taxon>Vertebrata</taxon>
        <taxon>Euteleostomi</taxon>
        <taxon>Actinopterygii</taxon>
        <taxon>Neopterygii</taxon>
        <taxon>Teleostei</taxon>
        <taxon>Ostariophysi</taxon>
        <taxon>Siluriformes</taxon>
        <taxon>Siluridae</taxon>
        <taxon>Silurus</taxon>
    </lineage>
</organism>
<dbReference type="InterPro" id="IPR001452">
    <property type="entry name" value="SH3_domain"/>
</dbReference>
<feature type="compositionally biased region" description="Basic and acidic residues" evidence="15">
    <location>
        <begin position="167"/>
        <end position="178"/>
    </location>
</feature>
<dbReference type="GO" id="GO:0005543">
    <property type="term" value="F:phospholipid binding"/>
    <property type="evidence" value="ECO:0007669"/>
    <property type="project" value="TreeGrafter"/>
</dbReference>
<dbReference type="FunFam" id="2.30.30.40:FF:000014">
    <property type="entry name" value="Kinase C and casein kinase substrate in neurons protein"/>
    <property type="match status" value="1"/>
</dbReference>
<keyword evidence="9" id="KW-0446">Lipid-binding</keyword>
<dbReference type="InterPro" id="IPR035743">
    <property type="entry name" value="PACSIN1/PACSIN2_SH3"/>
</dbReference>
<keyword evidence="10" id="KW-0472">Membrane</keyword>
<dbReference type="Proteomes" id="UP001205998">
    <property type="component" value="Unassembled WGS sequence"/>
</dbReference>
<dbReference type="GO" id="GO:0032587">
    <property type="term" value="C:ruffle membrane"/>
    <property type="evidence" value="ECO:0007669"/>
    <property type="project" value="UniProtKB-SubCell"/>
</dbReference>
<reference evidence="18" key="1">
    <citation type="submission" date="2018-07" db="EMBL/GenBank/DDBJ databases">
        <title>Comparative genomics of catfishes provides insights into carnivory and benthic adaptation.</title>
        <authorList>
            <person name="Zhang Y."/>
            <person name="Wang D."/>
            <person name="Peng Z."/>
            <person name="Zheng S."/>
            <person name="Shao F."/>
            <person name="Tao W."/>
        </authorList>
    </citation>
    <scope>NUCLEOTIDE SEQUENCE</scope>
    <source>
        <strain evidence="18">Chongqing</strain>
    </source>
</reference>
<dbReference type="InterPro" id="IPR031160">
    <property type="entry name" value="F_BAR_dom"/>
</dbReference>
<feature type="non-terminal residue" evidence="18">
    <location>
        <position position="1"/>
    </location>
</feature>
<dbReference type="GO" id="GO:0030100">
    <property type="term" value="P:regulation of endocytosis"/>
    <property type="evidence" value="ECO:0007669"/>
    <property type="project" value="TreeGrafter"/>
</dbReference>
<feature type="domain" description="SH3" evidence="16">
    <location>
        <begin position="409"/>
        <end position="468"/>
    </location>
</feature>
<evidence type="ECO:0000256" key="9">
    <source>
        <dbReference type="ARBA" id="ARBA00023121"/>
    </source>
</evidence>
<dbReference type="Pfam" id="PF00611">
    <property type="entry name" value="FCH"/>
    <property type="match status" value="1"/>
</dbReference>
<dbReference type="Gene3D" id="1.20.1270.60">
    <property type="entry name" value="Arfaptin homology (AH) domain/BAR domain"/>
    <property type="match status" value="1"/>
</dbReference>
<dbReference type="GO" id="GO:1900006">
    <property type="term" value="P:positive regulation of dendrite development"/>
    <property type="evidence" value="ECO:0007669"/>
    <property type="project" value="TreeGrafter"/>
</dbReference>
<dbReference type="PROSITE" id="PS50002">
    <property type="entry name" value="SH3"/>
    <property type="match status" value="1"/>
</dbReference>
<evidence type="ECO:0000256" key="13">
    <source>
        <dbReference type="PROSITE-ProRule" id="PRU00192"/>
    </source>
</evidence>
<evidence type="ECO:0000256" key="14">
    <source>
        <dbReference type="PROSITE-ProRule" id="PRU01077"/>
    </source>
</evidence>
<evidence type="ECO:0000256" key="4">
    <source>
        <dbReference type="ARBA" id="ARBA00022443"/>
    </source>
</evidence>
<dbReference type="PANTHER" id="PTHR23065">
    <property type="entry name" value="PROLINE-SERINE-THREONINE PHOSPHATASE INTERACTING PROTEIN 1"/>
    <property type="match status" value="1"/>
</dbReference>
<evidence type="ECO:0000256" key="12">
    <source>
        <dbReference type="ARBA" id="ARBA00023329"/>
    </source>
</evidence>
<comment type="caution">
    <text evidence="18">The sequence shown here is derived from an EMBL/GenBank/DDBJ whole genome shotgun (WGS) entry which is preliminary data.</text>
</comment>
<keyword evidence="19" id="KW-1185">Reference proteome</keyword>
<dbReference type="GO" id="GO:0006897">
    <property type="term" value="P:endocytosis"/>
    <property type="evidence" value="ECO:0007669"/>
    <property type="project" value="UniProtKB-KW"/>
</dbReference>
<evidence type="ECO:0000313" key="19">
    <source>
        <dbReference type="Proteomes" id="UP001205998"/>
    </source>
</evidence>
<dbReference type="InterPro" id="IPR036028">
    <property type="entry name" value="SH3-like_dom_sf"/>
</dbReference>
<dbReference type="SUPFAM" id="SSF103657">
    <property type="entry name" value="BAR/IMD domain-like"/>
    <property type="match status" value="1"/>
</dbReference>
<dbReference type="GO" id="GO:0007010">
    <property type="term" value="P:cytoskeleton organization"/>
    <property type="evidence" value="ECO:0007669"/>
    <property type="project" value="TreeGrafter"/>
</dbReference>
<dbReference type="InterPro" id="IPR001060">
    <property type="entry name" value="FCH_dom"/>
</dbReference>
<dbReference type="Gene3D" id="2.30.30.40">
    <property type="entry name" value="SH3 Domains"/>
    <property type="match status" value="1"/>
</dbReference>
<keyword evidence="12" id="KW-0968">Cytoplasmic vesicle</keyword>
<gene>
    <name evidence="18" type="ORF">C0J50_24028</name>
</gene>
<dbReference type="GO" id="GO:0005768">
    <property type="term" value="C:endosome"/>
    <property type="evidence" value="ECO:0007669"/>
    <property type="project" value="TreeGrafter"/>
</dbReference>
<evidence type="ECO:0000256" key="3">
    <source>
        <dbReference type="ARBA" id="ARBA00004632"/>
    </source>
</evidence>
<evidence type="ECO:0000256" key="7">
    <source>
        <dbReference type="ARBA" id="ARBA00022583"/>
    </source>
</evidence>
<keyword evidence="18" id="KW-0808">Transferase</keyword>
<evidence type="ECO:0000256" key="1">
    <source>
        <dbReference type="ARBA" id="ARBA00004284"/>
    </source>
</evidence>
<dbReference type="GO" id="GO:0030659">
    <property type="term" value="C:cytoplasmic vesicle membrane"/>
    <property type="evidence" value="ECO:0007669"/>
    <property type="project" value="UniProtKB-SubCell"/>
</dbReference>
<feature type="region of interest" description="Disordered" evidence="15">
    <location>
        <begin position="383"/>
        <end position="410"/>
    </location>
</feature>
<keyword evidence="7" id="KW-0254">Endocytosis</keyword>
<dbReference type="AlphaFoldDB" id="A0AAD5AH25"/>
<evidence type="ECO:0000256" key="6">
    <source>
        <dbReference type="ARBA" id="ARBA00022490"/>
    </source>
</evidence>
<protein>
    <submittedName>
        <fullName evidence="18">Protein kinase C and casein kinase substrate in neurons 1a</fullName>
    </submittedName>
</protein>
<feature type="domain" description="F-BAR" evidence="17">
    <location>
        <begin position="1"/>
        <end position="263"/>
    </location>
</feature>
<proteinExistence type="predicted"/>
<dbReference type="GO" id="GO:0048812">
    <property type="term" value="P:neuron projection morphogenesis"/>
    <property type="evidence" value="ECO:0007669"/>
    <property type="project" value="TreeGrafter"/>
</dbReference>
<keyword evidence="5" id="KW-1003">Cell membrane</keyword>
<evidence type="ECO:0000256" key="10">
    <source>
        <dbReference type="ARBA" id="ARBA00023136"/>
    </source>
</evidence>
<dbReference type="GO" id="GO:0016301">
    <property type="term" value="F:kinase activity"/>
    <property type="evidence" value="ECO:0007669"/>
    <property type="project" value="UniProtKB-KW"/>
</dbReference>
<evidence type="ECO:0000256" key="2">
    <source>
        <dbReference type="ARBA" id="ARBA00004413"/>
    </source>
</evidence>
<evidence type="ECO:0000256" key="15">
    <source>
        <dbReference type="SAM" id="MobiDB-lite"/>
    </source>
</evidence>
<dbReference type="PROSITE" id="PS51741">
    <property type="entry name" value="F_BAR"/>
    <property type="match status" value="1"/>
</dbReference>
<feature type="region of interest" description="Disordered" evidence="15">
    <location>
        <begin position="293"/>
        <end position="331"/>
    </location>
</feature>
<dbReference type="Pfam" id="PF00018">
    <property type="entry name" value="SH3_1"/>
    <property type="match status" value="1"/>
</dbReference>
<dbReference type="GO" id="GO:0097320">
    <property type="term" value="P:plasma membrane tubulation"/>
    <property type="evidence" value="ECO:0007669"/>
    <property type="project" value="TreeGrafter"/>
</dbReference>
<keyword evidence="11" id="KW-0966">Cell projection</keyword>
<sequence>QVGNYKRAVKRIDDGHRLCNDLMNCLQERAKIEKAYSQQLTEWSKRWRQLIEKGPQYGSVERAWLAVMTEADKVSELHQEVKNGLLNEDVEKVKNWQKDSYHKQMIGGFKETKEAEEGFKKAQKPWAKKLKEMETFKKIYHMACKEEKMAASREANSKAEASVTPDQQKKMHEKTEKCKQDVQKAKEKYEKSLDELVKCQPQYMESMEQVFDQCQQHEVKRLNFLKEVLLDIKRHLNLTENQSYATVYRELERTILAVNSQEDLKWFSNNHGPDMHMNWPQFEEYNPDATNAVAKREKKKPDGAAPATPNTEHGGQPGDRGRSGHVHTSTPPATLHIIHTSHNLHLLLHYTFTLVSCFYYRGCCCFLSVSSYDKNQTYSAEWSDDEQPAGLSGNETNGGGNSFEDDSGKGGVRVRALYDYEGQEQDELSFKAGDELMKIEEEDDQGWCRGRLDSGQMGLYPANYVEEI</sequence>
<evidence type="ECO:0000313" key="18">
    <source>
        <dbReference type="EMBL" id="KAI5616398.1"/>
    </source>
</evidence>
<evidence type="ECO:0000256" key="11">
    <source>
        <dbReference type="ARBA" id="ARBA00023273"/>
    </source>
</evidence>
<feature type="non-terminal residue" evidence="18">
    <location>
        <position position="468"/>
    </location>
</feature>
<feature type="region of interest" description="Disordered" evidence="15">
    <location>
        <begin position="152"/>
        <end position="178"/>
    </location>
</feature>
<dbReference type="PANTHER" id="PTHR23065:SF23">
    <property type="entry name" value="PROTEIN KINASE C AND CASEIN KINASE SUBSTRATE IN NEURONS 1A"/>
    <property type="match status" value="1"/>
</dbReference>
<keyword evidence="8 14" id="KW-0175">Coiled coil</keyword>
<evidence type="ECO:0000259" key="16">
    <source>
        <dbReference type="PROSITE" id="PS50002"/>
    </source>
</evidence>
<dbReference type="InterPro" id="IPR027267">
    <property type="entry name" value="AH/BAR_dom_sf"/>
</dbReference>
<evidence type="ECO:0000259" key="17">
    <source>
        <dbReference type="PROSITE" id="PS51741"/>
    </source>
</evidence>
<keyword evidence="18" id="KW-0418">Kinase</keyword>
<dbReference type="PRINTS" id="PR00452">
    <property type="entry name" value="SH3DOMAIN"/>
</dbReference>
<dbReference type="CDD" id="cd11998">
    <property type="entry name" value="SH3_PACSIN1-2"/>
    <property type="match status" value="1"/>
</dbReference>
<dbReference type="FunFam" id="1.20.1270.60:FF:000205">
    <property type="entry name" value="Protein kinase C and casein kinase substrate in neurons protein 1"/>
    <property type="match status" value="1"/>
</dbReference>
<dbReference type="EMBL" id="MU551731">
    <property type="protein sequence ID" value="KAI5616398.1"/>
    <property type="molecule type" value="Genomic_DNA"/>
</dbReference>
<evidence type="ECO:0000256" key="8">
    <source>
        <dbReference type="ARBA" id="ARBA00023054"/>
    </source>
</evidence>
<dbReference type="SMART" id="SM00326">
    <property type="entry name" value="SH3"/>
    <property type="match status" value="1"/>
</dbReference>
<keyword evidence="6" id="KW-0963">Cytoplasm</keyword>
<comment type="subcellular location">
    <subcellularLocation>
        <location evidence="2">Cell membrane</location>
        <topology evidence="2">Peripheral membrane protein</topology>
        <orientation evidence="2">Cytoplasmic side</orientation>
    </subcellularLocation>
    <subcellularLocation>
        <location evidence="3">Cell projection</location>
        <location evidence="3">Ruffle membrane</location>
    </subcellularLocation>
    <subcellularLocation>
        <location evidence="1">Cytoplasmic vesicle membrane</location>
        <topology evidence="1">Peripheral membrane protein</topology>
    </subcellularLocation>
</comment>
<dbReference type="SUPFAM" id="SSF50044">
    <property type="entry name" value="SH3-domain"/>
    <property type="match status" value="1"/>
</dbReference>
<dbReference type="SMART" id="SM00055">
    <property type="entry name" value="FCH"/>
    <property type="match status" value="1"/>
</dbReference>
<name>A0AAD5AH25_SILAS</name>
<keyword evidence="4 13" id="KW-0728">SH3 domain</keyword>